<proteinExistence type="predicted"/>
<protein>
    <recommendedName>
        <fullName evidence="3">Reverse transcriptase domain-containing protein</fullName>
    </recommendedName>
</protein>
<reference evidence="1 2" key="1">
    <citation type="submission" date="2018-11" db="EMBL/GenBank/DDBJ databases">
        <authorList>
            <consortium name="Pathogen Informatics"/>
        </authorList>
    </citation>
    <scope>NUCLEOTIDE SEQUENCE [LARGE SCALE GENOMIC DNA]</scope>
</reference>
<dbReference type="Proteomes" id="UP000278807">
    <property type="component" value="Unassembled WGS sequence"/>
</dbReference>
<evidence type="ECO:0000313" key="2">
    <source>
        <dbReference type="Proteomes" id="UP000278807"/>
    </source>
</evidence>
<evidence type="ECO:0000313" key="1">
    <source>
        <dbReference type="EMBL" id="VDO13045.1"/>
    </source>
</evidence>
<dbReference type="OrthoDB" id="3258143at2759"/>
<name>A0A3P7WHJ2_RODNA</name>
<organism evidence="1 2">
    <name type="scientific">Rodentolepis nana</name>
    <name type="common">Dwarf tapeworm</name>
    <name type="synonym">Hymenolepis nana</name>
    <dbReference type="NCBI Taxonomy" id="102285"/>
    <lineage>
        <taxon>Eukaryota</taxon>
        <taxon>Metazoa</taxon>
        <taxon>Spiralia</taxon>
        <taxon>Lophotrochozoa</taxon>
        <taxon>Platyhelminthes</taxon>
        <taxon>Cestoda</taxon>
        <taxon>Eucestoda</taxon>
        <taxon>Cyclophyllidea</taxon>
        <taxon>Hymenolepididae</taxon>
        <taxon>Rodentolepis</taxon>
    </lineage>
</organism>
<dbReference type="AlphaFoldDB" id="A0A3P7WHJ2"/>
<dbReference type="EMBL" id="UZAE01014295">
    <property type="protein sequence ID" value="VDO13045.1"/>
    <property type="molecule type" value="Genomic_DNA"/>
</dbReference>
<gene>
    <name evidence="1" type="ORF">HNAJ_LOCUS12414</name>
</gene>
<keyword evidence="2" id="KW-1185">Reference proteome</keyword>
<accession>A0A3P7WHJ2</accession>
<evidence type="ECO:0008006" key="3">
    <source>
        <dbReference type="Google" id="ProtNLM"/>
    </source>
</evidence>
<sequence>MSQAALLQAFHRELSQAALFFPQGAVTTCTLFNVDRELSQAALFSMSSSIYKQSRASSTYFMQTILFYVRQQWNGYQHHENCIPNIFTGPPLHKSAFTVQGYFSRKTNEFTYLGMTFDTKLTWESHAAKVAERVSKRLNVLKRLAGSIWRCARSTLNTIYKMFVQPIMLSCYVPLTTASEVIRKPLENAHNQALRLITGGIKSTPKLRPITGGIKSTPIEPML</sequence>